<evidence type="ECO:0000256" key="6">
    <source>
        <dbReference type="SAM" id="MobiDB-lite"/>
    </source>
</evidence>
<comment type="similarity">
    <text evidence="2">Belongs to the eukaryotic RPC34/RPC39 RNA polymerase subunit family.</text>
</comment>
<proteinExistence type="inferred from homology"/>
<dbReference type="Gene3D" id="1.10.10.10">
    <property type="entry name" value="Winged helix-like DNA-binding domain superfamily/Winged helix DNA-binding domain"/>
    <property type="match status" value="1"/>
</dbReference>
<dbReference type="FunFam" id="1.10.10.10:FF:000116">
    <property type="entry name" value="DNA-directed RNA polymerase III subunit RPC6"/>
    <property type="match status" value="1"/>
</dbReference>
<dbReference type="InterPro" id="IPR007832">
    <property type="entry name" value="RNA_pol_Rpc34"/>
</dbReference>
<evidence type="ECO:0000256" key="5">
    <source>
        <dbReference type="ARBA" id="ARBA00023242"/>
    </source>
</evidence>
<organism evidence="7 8">
    <name type="scientific">Fomitopsis schrenkii</name>
    <name type="common">Brown rot fungus</name>
    <dbReference type="NCBI Taxonomy" id="2126942"/>
    <lineage>
        <taxon>Eukaryota</taxon>
        <taxon>Fungi</taxon>
        <taxon>Dikarya</taxon>
        <taxon>Basidiomycota</taxon>
        <taxon>Agaricomycotina</taxon>
        <taxon>Agaricomycetes</taxon>
        <taxon>Polyporales</taxon>
        <taxon>Fomitopsis</taxon>
    </lineage>
</organism>
<accession>S8EKH7</accession>
<dbReference type="HOGENOM" id="CLU_033661_3_0_1"/>
<name>S8EKH7_FOMSC</name>
<dbReference type="InterPro" id="IPR016049">
    <property type="entry name" value="RNA_pol_Rpc34-like"/>
</dbReference>
<dbReference type="AlphaFoldDB" id="S8EKH7"/>
<dbReference type="STRING" id="743788.S8EKH7"/>
<feature type="compositionally biased region" description="Basic and acidic residues" evidence="6">
    <location>
        <begin position="324"/>
        <end position="335"/>
    </location>
</feature>
<reference evidence="7 8" key="1">
    <citation type="journal article" date="2012" name="Science">
        <title>The Paleozoic origin of enzymatic lignin decomposition reconstructed from 31 fungal genomes.</title>
        <authorList>
            <person name="Floudas D."/>
            <person name="Binder M."/>
            <person name="Riley R."/>
            <person name="Barry K."/>
            <person name="Blanchette R.A."/>
            <person name="Henrissat B."/>
            <person name="Martinez A.T."/>
            <person name="Otillar R."/>
            <person name="Spatafora J.W."/>
            <person name="Yadav J.S."/>
            <person name="Aerts A."/>
            <person name="Benoit I."/>
            <person name="Boyd A."/>
            <person name="Carlson A."/>
            <person name="Copeland A."/>
            <person name="Coutinho P.M."/>
            <person name="de Vries R.P."/>
            <person name="Ferreira P."/>
            <person name="Findley K."/>
            <person name="Foster B."/>
            <person name="Gaskell J."/>
            <person name="Glotzer D."/>
            <person name="Gorecki P."/>
            <person name="Heitman J."/>
            <person name="Hesse C."/>
            <person name="Hori C."/>
            <person name="Igarashi K."/>
            <person name="Jurgens J.A."/>
            <person name="Kallen N."/>
            <person name="Kersten P."/>
            <person name="Kohler A."/>
            <person name="Kuees U."/>
            <person name="Kumar T.K.A."/>
            <person name="Kuo A."/>
            <person name="LaButti K."/>
            <person name="Larrondo L.F."/>
            <person name="Lindquist E."/>
            <person name="Ling A."/>
            <person name="Lombard V."/>
            <person name="Lucas S."/>
            <person name="Lundell T."/>
            <person name="Martin R."/>
            <person name="McLaughlin D.J."/>
            <person name="Morgenstern I."/>
            <person name="Morin E."/>
            <person name="Murat C."/>
            <person name="Nagy L.G."/>
            <person name="Nolan M."/>
            <person name="Ohm R.A."/>
            <person name="Patyshakuliyeva A."/>
            <person name="Rokas A."/>
            <person name="Ruiz-Duenas F.J."/>
            <person name="Sabat G."/>
            <person name="Salamov A."/>
            <person name="Samejima M."/>
            <person name="Schmutz J."/>
            <person name="Slot J.C."/>
            <person name="St John F."/>
            <person name="Stenlid J."/>
            <person name="Sun H."/>
            <person name="Sun S."/>
            <person name="Syed K."/>
            <person name="Tsang A."/>
            <person name="Wiebenga A."/>
            <person name="Young D."/>
            <person name="Pisabarro A."/>
            <person name="Eastwood D.C."/>
            <person name="Martin F."/>
            <person name="Cullen D."/>
            <person name="Grigoriev I.V."/>
            <person name="Hibbett D.S."/>
        </authorList>
    </citation>
    <scope>NUCLEOTIDE SEQUENCE</scope>
    <source>
        <strain evidence="8">FP-58527</strain>
    </source>
</reference>
<keyword evidence="5" id="KW-0539">Nucleus</keyword>
<keyword evidence="4" id="KW-0804">Transcription</keyword>
<dbReference type="GO" id="GO:0005737">
    <property type="term" value="C:cytoplasm"/>
    <property type="evidence" value="ECO:0007669"/>
    <property type="project" value="UniProtKB-ARBA"/>
</dbReference>
<dbReference type="GO" id="GO:0006383">
    <property type="term" value="P:transcription by RNA polymerase III"/>
    <property type="evidence" value="ECO:0007669"/>
    <property type="project" value="InterPro"/>
</dbReference>
<dbReference type="GO" id="GO:0005666">
    <property type="term" value="C:RNA polymerase III complex"/>
    <property type="evidence" value="ECO:0007669"/>
    <property type="project" value="InterPro"/>
</dbReference>
<dbReference type="Proteomes" id="UP000015241">
    <property type="component" value="Unassembled WGS sequence"/>
</dbReference>
<dbReference type="InterPro" id="IPR036388">
    <property type="entry name" value="WH-like_DNA-bd_sf"/>
</dbReference>
<comment type="subcellular location">
    <subcellularLocation>
        <location evidence="1">Nucleus</location>
    </subcellularLocation>
</comment>
<evidence type="ECO:0000256" key="4">
    <source>
        <dbReference type="ARBA" id="ARBA00023163"/>
    </source>
</evidence>
<evidence type="ECO:0008006" key="9">
    <source>
        <dbReference type="Google" id="ProtNLM"/>
    </source>
</evidence>
<dbReference type="InterPro" id="IPR036390">
    <property type="entry name" value="WH_DNA-bd_sf"/>
</dbReference>
<evidence type="ECO:0000256" key="2">
    <source>
        <dbReference type="ARBA" id="ARBA00011038"/>
    </source>
</evidence>
<feature type="compositionally biased region" description="Basic and acidic residues" evidence="6">
    <location>
        <begin position="283"/>
        <end position="292"/>
    </location>
</feature>
<dbReference type="EMBL" id="KE504128">
    <property type="protein sequence ID" value="EPT03824.1"/>
    <property type="molecule type" value="Genomic_DNA"/>
</dbReference>
<dbReference type="eggNOG" id="KOG3233">
    <property type="taxonomic scope" value="Eukaryota"/>
</dbReference>
<evidence type="ECO:0000256" key="3">
    <source>
        <dbReference type="ARBA" id="ARBA00022478"/>
    </source>
</evidence>
<feature type="compositionally biased region" description="Acidic residues" evidence="6">
    <location>
        <begin position="263"/>
        <end position="272"/>
    </location>
</feature>
<dbReference type="OrthoDB" id="613763at2759"/>
<dbReference type="GO" id="GO:0005654">
    <property type="term" value="C:nucleoplasm"/>
    <property type="evidence" value="ECO:0007669"/>
    <property type="project" value="UniProtKB-ARBA"/>
</dbReference>
<dbReference type="InParanoid" id="S8EKH7"/>
<keyword evidence="3" id="KW-0240">DNA-directed RNA polymerase</keyword>
<evidence type="ECO:0000256" key="1">
    <source>
        <dbReference type="ARBA" id="ARBA00004123"/>
    </source>
</evidence>
<dbReference type="Pfam" id="PF05158">
    <property type="entry name" value="RNA_pol_Rpc34"/>
    <property type="match status" value="1"/>
</dbReference>
<evidence type="ECO:0000313" key="8">
    <source>
        <dbReference type="Proteomes" id="UP000015241"/>
    </source>
</evidence>
<evidence type="ECO:0000313" key="7">
    <source>
        <dbReference type="EMBL" id="EPT03824.1"/>
    </source>
</evidence>
<keyword evidence="8" id="KW-1185">Reference proteome</keyword>
<dbReference type="PANTHER" id="PTHR12780">
    <property type="entry name" value="RNA POLYMERASE III DNA DIRECTED , 39KD SUBUNIT-RELATED"/>
    <property type="match status" value="1"/>
</dbReference>
<dbReference type="SUPFAM" id="SSF46785">
    <property type="entry name" value="Winged helix' DNA-binding domain"/>
    <property type="match status" value="1"/>
</dbReference>
<feature type="region of interest" description="Disordered" evidence="6">
    <location>
        <begin position="263"/>
        <end position="373"/>
    </location>
</feature>
<gene>
    <name evidence="7" type="ORF">FOMPIDRAFT_1028172</name>
</gene>
<protein>
    <recommendedName>
        <fullName evidence="9">DNA-directed RNA polymerase III subunit RPC6</fullName>
    </recommendedName>
</protein>
<sequence>MSGCRLHALERELHQATLAAPDATISRRQIDALARDPLKARVSAINFLLGTGLLVVLKGNGSAISYRAITQEELELKNGLSDEAVMVLDWIRAAGNEGIWTKYIKAKTQLHQTVVDKCLKTLTQKHLVKTVTDVWYPTRKTYMIAELEPSSELTGGPWFTDKELDTEFIELLCDVCLKIITNIIGLSIPTTKNEGEAELTRPMYPLSHSAYPSAQQILGHMKRSRVPQTELTVQHVETLLDVLVLDGKIEKIPAFNVFEDDDVQESDEDEDIMFSRKRKRRGSAIDHSDSDARRKHKGRGDAGSDDNLLRKRRRHHHTNQTQDDGGRMQKDEMRASVEPSEPDDSHSPNDSESGPESIRRCAPQRSHTGAKSGVTEALNRNAFTLFNGDVGIGGVACAGGMVYRAIHEKRVLHGLGQTPCMRCPSFDFCTDSGPVNTQGCVYYTSWLTQEAY</sequence>